<accession>A0A1I2MRD8</accession>
<dbReference type="EMBL" id="FONG01000041">
    <property type="protein sequence ID" value="SFF93688.1"/>
    <property type="molecule type" value="Genomic_DNA"/>
</dbReference>
<evidence type="ECO:0000313" key="4">
    <source>
        <dbReference type="EMBL" id="SFF93688.1"/>
    </source>
</evidence>
<gene>
    <name evidence="4" type="ORF">SAMN05216251_1419</name>
</gene>
<feature type="domain" description="Gfo/Idh/MocA-like oxidoreductase N-terminal" evidence="2">
    <location>
        <begin position="18"/>
        <end position="138"/>
    </location>
</feature>
<protein>
    <submittedName>
        <fullName evidence="4">Oxidoreductase family, C-terminal alpha/beta domain</fullName>
    </submittedName>
</protein>
<dbReference type="InterPro" id="IPR051450">
    <property type="entry name" value="Gfo/Idh/MocA_Oxidoreductases"/>
</dbReference>
<dbReference type="Gene3D" id="3.40.50.720">
    <property type="entry name" value="NAD(P)-binding Rossmann-like Domain"/>
    <property type="match status" value="1"/>
</dbReference>
<keyword evidence="5" id="KW-1185">Reference proteome</keyword>
<dbReference type="InterPro" id="IPR036291">
    <property type="entry name" value="NAD(P)-bd_dom_sf"/>
</dbReference>
<evidence type="ECO:0000259" key="3">
    <source>
        <dbReference type="Pfam" id="PF02894"/>
    </source>
</evidence>
<dbReference type="RefSeq" id="WP_093717846.1">
    <property type="nucleotide sequence ID" value="NZ_FONG01000041.1"/>
</dbReference>
<dbReference type="SUPFAM" id="SSF51735">
    <property type="entry name" value="NAD(P)-binding Rossmann-fold domains"/>
    <property type="match status" value="1"/>
</dbReference>
<proteinExistence type="inferred from homology"/>
<dbReference type="SUPFAM" id="SSF55347">
    <property type="entry name" value="Glyceraldehyde-3-phosphate dehydrogenase-like, C-terminal domain"/>
    <property type="match status" value="1"/>
</dbReference>
<organism evidence="4 5">
    <name type="scientific">Actinacidiphila alni</name>
    <dbReference type="NCBI Taxonomy" id="380248"/>
    <lineage>
        <taxon>Bacteria</taxon>
        <taxon>Bacillati</taxon>
        <taxon>Actinomycetota</taxon>
        <taxon>Actinomycetes</taxon>
        <taxon>Kitasatosporales</taxon>
        <taxon>Streptomycetaceae</taxon>
        <taxon>Actinacidiphila</taxon>
    </lineage>
</organism>
<reference evidence="4 5" key="1">
    <citation type="submission" date="2016-10" db="EMBL/GenBank/DDBJ databases">
        <authorList>
            <person name="de Groot N.N."/>
        </authorList>
    </citation>
    <scope>NUCLEOTIDE SEQUENCE [LARGE SCALE GENOMIC DNA]</scope>
    <source>
        <strain evidence="4 5">CGMCC 4.3510</strain>
    </source>
</reference>
<dbReference type="GO" id="GO:0000166">
    <property type="term" value="F:nucleotide binding"/>
    <property type="evidence" value="ECO:0007669"/>
    <property type="project" value="InterPro"/>
</dbReference>
<evidence type="ECO:0000259" key="2">
    <source>
        <dbReference type="Pfam" id="PF01408"/>
    </source>
</evidence>
<evidence type="ECO:0000313" key="5">
    <source>
        <dbReference type="Proteomes" id="UP000199323"/>
    </source>
</evidence>
<dbReference type="Gene3D" id="3.30.360.10">
    <property type="entry name" value="Dihydrodipicolinate Reductase, domain 2"/>
    <property type="match status" value="1"/>
</dbReference>
<dbReference type="OrthoDB" id="103047at2"/>
<dbReference type="InterPro" id="IPR004104">
    <property type="entry name" value="Gfo/Idh/MocA-like_OxRdtase_C"/>
</dbReference>
<dbReference type="STRING" id="380248.SAMN05216251_1419"/>
<comment type="similarity">
    <text evidence="1">Belongs to the Gfo/Idh/MocA family.</text>
</comment>
<feature type="domain" description="Gfo/Idh/MocA-like oxidoreductase C-terminal" evidence="3">
    <location>
        <begin position="152"/>
        <end position="396"/>
    </location>
</feature>
<sequence>MATDQSSAGGTPTEGRPVRIALVGAGNRGLTYAAWIRDHPERAEIVAVADPRPRARAAVPEATGYGDWRELLAATEANGGPLADGVIVATQDRAHAGPVIALAQAGYAVMTEKPLAPTEAECRAIVEGVEATGVPFAVCHVMRYTPYTDLVKSVVDSGVLGTVTGLDHLEPVGWWHYAHSYVRGPWRREDESSPMILAKSSHDLDWIAYVTGRRIETVASFGSLTHFRPENAPEGATATCLDCPVEPGCPYSAPKLYYPALRTTGGAWPIDHVTARATGPQDEAILTEALRTGPYGRCVYRADNDVVDNQVVAMRLSGGATAVFTMTAFTEQTHRQTRIFGSHGWLRGDGERVTVHDFRDDTVQVHEVGASGSNAADGHGGGDAVLVESFVTALATGDRSHIRSGPVESLGSHLAAFAAERSRHRGTVETVPPR</sequence>
<dbReference type="InterPro" id="IPR000683">
    <property type="entry name" value="Gfo/Idh/MocA-like_OxRdtase_N"/>
</dbReference>
<dbReference type="PANTHER" id="PTHR43377:SF2">
    <property type="entry name" value="BINDING ROSSMANN FOLD OXIDOREDUCTASE, PUTATIVE (AFU_ORTHOLOGUE AFUA_4G00560)-RELATED"/>
    <property type="match status" value="1"/>
</dbReference>
<evidence type="ECO:0000256" key="1">
    <source>
        <dbReference type="ARBA" id="ARBA00010928"/>
    </source>
</evidence>
<dbReference type="Pfam" id="PF02894">
    <property type="entry name" value="GFO_IDH_MocA_C"/>
    <property type="match status" value="1"/>
</dbReference>
<dbReference type="AlphaFoldDB" id="A0A1I2MRD8"/>
<name>A0A1I2MRD8_9ACTN</name>
<dbReference type="Proteomes" id="UP000199323">
    <property type="component" value="Unassembled WGS sequence"/>
</dbReference>
<dbReference type="Pfam" id="PF01408">
    <property type="entry name" value="GFO_IDH_MocA"/>
    <property type="match status" value="1"/>
</dbReference>
<dbReference type="PANTHER" id="PTHR43377">
    <property type="entry name" value="BILIVERDIN REDUCTASE A"/>
    <property type="match status" value="1"/>
</dbReference>